<reference evidence="4" key="1">
    <citation type="submission" date="2018-02" db="EMBL/GenBank/DDBJ databases">
        <authorList>
            <person name="Kim S.-K."/>
            <person name="Jung H.-I."/>
            <person name="Lee S.-W."/>
        </authorList>
    </citation>
    <scope>NUCLEOTIDE SEQUENCE</scope>
    <source>
        <strain evidence="4">SK3146</strain>
    </source>
</reference>
<dbReference type="InterPro" id="IPR027291">
    <property type="entry name" value="Glyco_hydro_38_N_sf"/>
</dbReference>
<dbReference type="PANTHER" id="PTHR46017">
    <property type="entry name" value="ALPHA-MANNOSIDASE 2C1"/>
    <property type="match status" value="1"/>
</dbReference>
<dbReference type="SUPFAM" id="SSF74650">
    <property type="entry name" value="Galactose mutarotase-like"/>
    <property type="match status" value="2"/>
</dbReference>
<dbReference type="SUPFAM" id="SSF88713">
    <property type="entry name" value="Glycoside hydrolase/deacetylase"/>
    <property type="match status" value="1"/>
</dbReference>
<proteinExistence type="predicted"/>
<dbReference type="Pfam" id="PF16477">
    <property type="entry name" value="DUF5054"/>
    <property type="match status" value="1"/>
</dbReference>
<evidence type="ECO:0000256" key="1">
    <source>
        <dbReference type="SAM" id="MobiDB-lite"/>
    </source>
</evidence>
<feature type="domain" description="Glycosyl hydrolases family 38 C-terminal" evidence="3">
    <location>
        <begin position="835"/>
        <end position="914"/>
    </location>
</feature>
<dbReference type="Gene3D" id="2.60.40.2220">
    <property type="match status" value="1"/>
</dbReference>
<dbReference type="InterPro" id="IPR032482">
    <property type="entry name" value="DUF5054"/>
</dbReference>
<dbReference type="Pfam" id="PF01074">
    <property type="entry name" value="Glyco_hydro_38N"/>
    <property type="match status" value="1"/>
</dbReference>
<protein>
    <recommendedName>
        <fullName evidence="6">DUF5054 domain-containing protein</fullName>
    </recommendedName>
</protein>
<feature type="region of interest" description="Disordered" evidence="1">
    <location>
        <begin position="384"/>
        <end position="404"/>
    </location>
</feature>
<evidence type="ECO:0000313" key="5">
    <source>
        <dbReference type="Proteomes" id="UP001057134"/>
    </source>
</evidence>
<sequence length="918" mass="103258">MNTKVNKIYVVFKTHFDIGFTGLASDVVHSYRTEMLEDVIQICEQTGQNDPRERYVWTMSAWPLAQSLEGSREEDKLRAQELIRARQLIWHKLPFTTHTEFCGLEEWVRGMYVSRALTEQFGYDPEDAKMTDVPGHTWSVPSLLKKAGVKLLHLGCNPASTPPDVPPVFYWEGPDGERLLTFYSKGAYGTGILPPEDWDYPVWLAMIQTNDNHGPHEASIIEEMKASIANAGSKAELHVGSLADFAADFLSYEPLLPVIRGDLADSWIHGVGTAPKEVAKARELRGRTTAMESAAAIRHCSGDGGNLEEAAAQIRGSYEQTLLFGEHTWGMDCKSFLFPRTYEKASFLKDKQSERYRLMEQSWREQADYLRHAERHLEEAARALRPGSREAAQRPGHAEAAPDAGHAAEMLAAAGCDEELAQACACGTMTGSSLRVYNHTGWMRDGYVALDGEHRPDEDEVWVDGSSGEPLQLRASGSGLHVLVKELPALGYKTIVRVKRENGPVNGGMKDNDSGLRGSVTETEIVMENRYFTVSVNRCGGWITSLWDKRLGKEWIEPNADYGFGQYEYNIYSNKEITRYLKKYAYRYYDWGVHDFGKTGYPEQQKRLVFGTEVRMSRLIEEQGRIRIEVIAGTPAVSLTEYGNAAEVVWSIALADEPHIDMEWRLNGKVETPLAESGQLIFPLKLDRPQFRVNKLGSVVDPCRDVVAASGTLLNCCEYFLDVSNGSAGMAIIPLDSPLCFIGRNGMWDYEPDYKPEKPEIHFNLFNNWWGTNFPQWTGGDLTYRFRLVPHQGDWADACVWRTAQETMSPVLTLPAETAAMDAVELLPNGLDGFAVVCFKIAEDGNGYILRLREWTGTKRETALSLPAWVGAVEMTDLLERGIRTLYSCDRCRDVRDEQVAVPFSTKPFEIHTFRISR</sequence>
<evidence type="ECO:0000259" key="2">
    <source>
        <dbReference type="Pfam" id="PF01074"/>
    </source>
</evidence>
<evidence type="ECO:0000259" key="3">
    <source>
        <dbReference type="Pfam" id="PF17677"/>
    </source>
</evidence>
<dbReference type="InterPro" id="IPR011330">
    <property type="entry name" value="Glyco_hydro/deAcase_b/a-brl"/>
</dbReference>
<feature type="domain" description="Glycoside hydrolase family 38 N-terminal" evidence="2">
    <location>
        <begin position="7"/>
        <end position="232"/>
    </location>
</feature>
<dbReference type="Proteomes" id="UP001057134">
    <property type="component" value="Chromosome"/>
</dbReference>
<dbReference type="Gene3D" id="3.20.110.10">
    <property type="entry name" value="Glycoside hydrolase 38, N terminal domain"/>
    <property type="match status" value="1"/>
</dbReference>
<gene>
    <name evidence="4" type="ORF">SK3146_06788</name>
</gene>
<dbReference type="RefSeq" id="WP_249862944.1">
    <property type="nucleotide sequence ID" value="NZ_CP027059.1"/>
</dbReference>
<keyword evidence="5" id="KW-1185">Reference proteome</keyword>
<dbReference type="PANTHER" id="PTHR46017:SF1">
    <property type="entry name" value="ALPHA-MANNOSIDASE 2C1"/>
    <property type="match status" value="1"/>
</dbReference>
<dbReference type="InterPro" id="IPR000602">
    <property type="entry name" value="Glyco_hydro_38_N"/>
</dbReference>
<organism evidence="4 5">
    <name type="scientific">Paenibacillus konkukensis</name>
    <dbReference type="NCBI Taxonomy" id="2020716"/>
    <lineage>
        <taxon>Bacteria</taxon>
        <taxon>Bacillati</taxon>
        <taxon>Bacillota</taxon>
        <taxon>Bacilli</taxon>
        <taxon>Bacillales</taxon>
        <taxon>Paenibacillaceae</taxon>
        <taxon>Paenibacillus</taxon>
    </lineage>
</organism>
<dbReference type="Pfam" id="PF17677">
    <property type="entry name" value="Glyco_hydro38C2"/>
    <property type="match status" value="1"/>
</dbReference>
<name>A0ABY4RYU1_9BACL</name>
<dbReference type="CDD" id="cd10791">
    <property type="entry name" value="GH38N_AMII_like_1"/>
    <property type="match status" value="1"/>
</dbReference>
<dbReference type="InterPro" id="IPR011013">
    <property type="entry name" value="Gal_mutarotase_sf_dom"/>
</dbReference>
<accession>A0ABY4RYU1</accession>
<evidence type="ECO:0000313" key="4">
    <source>
        <dbReference type="EMBL" id="UQZ87486.1"/>
    </source>
</evidence>
<reference evidence="4" key="2">
    <citation type="journal article" date="2021" name="J Anim Sci Technol">
        <title>Complete genome sequence of Paenibacillus konkukensis sp. nov. SK3146 as a potential probiotic strain.</title>
        <authorList>
            <person name="Jung H.I."/>
            <person name="Park S."/>
            <person name="Niu K.M."/>
            <person name="Lee S.W."/>
            <person name="Kothari D."/>
            <person name="Yi K.J."/>
            <person name="Kim S.K."/>
        </authorList>
    </citation>
    <scope>NUCLEOTIDE SEQUENCE</scope>
    <source>
        <strain evidence="4">SK3146</strain>
    </source>
</reference>
<dbReference type="InterPro" id="IPR041147">
    <property type="entry name" value="GH38_C"/>
</dbReference>
<dbReference type="EMBL" id="CP027059">
    <property type="protein sequence ID" value="UQZ87486.1"/>
    <property type="molecule type" value="Genomic_DNA"/>
</dbReference>
<evidence type="ECO:0008006" key="6">
    <source>
        <dbReference type="Google" id="ProtNLM"/>
    </source>
</evidence>